<dbReference type="Pfam" id="PF13477">
    <property type="entry name" value="Glyco_trans_4_2"/>
    <property type="match status" value="1"/>
</dbReference>
<dbReference type="Proteomes" id="UP000317332">
    <property type="component" value="Unassembled WGS sequence"/>
</dbReference>
<dbReference type="Gene3D" id="3.40.50.2000">
    <property type="entry name" value="Glycogen Phosphorylase B"/>
    <property type="match status" value="2"/>
</dbReference>
<dbReference type="EMBL" id="VHIQ01000004">
    <property type="protein sequence ID" value="TPV33364.1"/>
    <property type="molecule type" value="Genomic_DNA"/>
</dbReference>
<feature type="domain" description="Glycosyl transferase family 1" evidence="1">
    <location>
        <begin position="192"/>
        <end position="357"/>
    </location>
</feature>
<dbReference type="InterPro" id="IPR028098">
    <property type="entry name" value="Glyco_trans_4-like_N"/>
</dbReference>
<dbReference type="InterPro" id="IPR001296">
    <property type="entry name" value="Glyco_trans_1"/>
</dbReference>
<dbReference type="PANTHER" id="PTHR45947:SF3">
    <property type="entry name" value="SULFOQUINOVOSYL TRANSFERASE SQD2"/>
    <property type="match status" value="1"/>
</dbReference>
<dbReference type="InterPro" id="IPR050194">
    <property type="entry name" value="Glycosyltransferase_grp1"/>
</dbReference>
<comment type="caution">
    <text evidence="3">The sequence shown here is derived from an EMBL/GenBank/DDBJ whole genome shotgun (WGS) entry which is preliminary data.</text>
</comment>
<gene>
    <name evidence="3" type="ORF">FJ651_09740</name>
</gene>
<evidence type="ECO:0000259" key="2">
    <source>
        <dbReference type="Pfam" id="PF13477"/>
    </source>
</evidence>
<organism evidence="3 4">
    <name type="scientific">Paucihalobacter ruber</name>
    <dbReference type="NCBI Taxonomy" id="2567861"/>
    <lineage>
        <taxon>Bacteria</taxon>
        <taxon>Pseudomonadati</taxon>
        <taxon>Bacteroidota</taxon>
        <taxon>Flavobacteriia</taxon>
        <taxon>Flavobacteriales</taxon>
        <taxon>Flavobacteriaceae</taxon>
        <taxon>Paucihalobacter</taxon>
    </lineage>
</organism>
<proteinExistence type="predicted"/>
<dbReference type="Pfam" id="PF00534">
    <property type="entry name" value="Glycos_transf_1"/>
    <property type="match status" value="1"/>
</dbReference>
<keyword evidence="4" id="KW-1185">Reference proteome</keyword>
<dbReference type="CDD" id="cd03808">
    <property type="entry name" value="GT4_CapM-like"/>
    <property type="match status" value="1"/>
</dbReference>
<feature type="domain" description="Glycosyltransferase subfamily 4-like N-terminal" evidence="2">
    <location>
        <begin position="20"/>
        <end position="144"/>
    </location>
</feature>
<evidence type="ECO:0000313" key="4">
    <source>
        <dbReference type="Proteomes" id="UP000317332"/>
    </source>
</evidence>
<dbReference type="RefSeq" id="WP_140990326.1">
    <property type="nucleotide sequence ID" value="NZ_VHIQ01000004.1"/>
</dbReference>
<keyword evidence="3" id="KW-0808">Transferase</keyword>
<dbReference type="OrthoDB" id="9790710at2"/>
<dbReference type="PANTHER" id="PTHR45947">
    <property type="entry name" value="SULFOQUINOVOSYL TRANSFERASE SQD2"/>
    <property type="match status" value="1"/>
</dbReference>
<sequence>MKKIIRITTVPGSLKVLLKDQLKFINKYYHVIGVSSSGQLLSEVQKAEGIDVFAIDMTRTISPLKDLKALYQLYQFLRREKPFIVHTHTPKAGTLGMLAAKLAGVPNRLHTIAGLPLLEATGLKRQLLNLVEKITYASATLVLPNSFALKDIIINSKFCNAKKLRVIGNGSSNGINTDHYDKKQVDESIQIKLRKSLDIKADDTVFIFIGRIVKDKGINELVRAFDNLCYNQSNIKLLILGEEEKNLDPIAIDTARIINQNLNIHTTGHVHDIRPYLAISDIFTFPSYREGFPNVVLQASCMELPCIVSNINGCNEIIIHDFNGLIIPVKNTESLEQGMLKLLHDKNKREELSKNARPNIIKKYKREVIWEELLELYNSFK</sequence>
<name>A0A506PIF8_9FLAO</name>
<accession>A0A506PIF8</accession>
<reference evidence="3 4" key="1">
    <citation type="submission" date="2019-06" db="EMBL/GenBank/DDBJ databases">
        <title>Flavobacteriaceae Paucihalobacterium erythroidium CWB-1, complete genome.</title>
        <authorList>
            <person name="Wu S."/>
        </authorList>
    </citation>
    <scope>NUCLEOTIDE SEQUENCE [LARGE SCALE GENOMIC DNA]</scope>
    <source>
        <strain evidence="3 4">CWB-1</strain>
    </source>
</reference>
<dbReference type="AlphaFoldDB" id="A0A506PIF8"/>
<evidence type="ECO:0000313" key="3">
    <source>
        <dbReference type="EMBL" id="TPV33364.1"/>
    </source>
</evidence>
<dbReference type="GO" id="GO:0016757">
    <property type="term" value="F:glycosyltransferase activity"/>
    <property type="evidence" value="ECO:0007669"/>
    <property type="project" value="InterPro"/>
</dbReference>
<dbReference type="SUPFAM" id="SSF53756">
    <property type="entry name" value="UDP-Glycosyltransferase/glycogen phosphorylase"/>
    <property type="match status" value="1"/>
</dbReference>
<evidence type="ECO:0000259" key="1">
    <source>
        <dbReference type="Pfam" id="PF00534"/>
    </source>
</evidence>
<protein>
    <submittedName>
        <fullName evidence="3">Glycosyltransferase family 4 protein</fullName>
    </submittedName>
</protein>